<dbReference type="OrthoDB" id="5372081at2"/>
<dbReference type="PANTHER" id="PTHR30023">
    <property type="entry name" value="D-ALANYL-D-ALANINE CARBOXYPEPTIDASE"/>
    <property type="match status" value="1"/>
</dbReference>
<dbReference type="PRINTS" id="PR00922">
    <property type="entry name" value="DADACBPTASE3"/>
</dbReference>
<evidence type="ECO:0000256" key="3">
    <source>
        <dbReference type="SAM" id="SignalP"/>
    </source>
</evidence>
<evidence type="ECO:0000256" key="2">
    <source>
        <dbReference type="ARBA" id="ARBA00022801"/>
    </source>
</evidence>
<dbReference type="AlphaFoldDB" id="A0A0A0EF73"/>
<keyword evidence="4" id="KW-0121">Carboxypeptidase</keyword>
<dbReference type="InterPro" id="IPR006311">
    <property type="entry name" value="TAT_signal"/>
</dbReference>
<dbReference type="Gene3D" id="3.50.80.20">
    <property type="entry name" value="D-Ala-D-Ala carboxypeptidase C, peptidase S13"/>
    <property type="match status" value="1"/>
</dbReference>
<evidence type="ECO:0000256" key="1">
    <source>
        <dbReference type="ARBA" id="ARBA00006096"/>
    </source>
</evidence>
<evidence type="ECO:0000313" key="4">
    <source>
        <dbReference type="EMBL" id="KGM49631.1"/>
    </source>
</evidence>
<dbReference type="NCBIfam" id="TIGR00666">
    <property type="entry name" value="PBP4"/>
    <property type="match status" value="1"/>
</dbReference>
<comment type="similarity">
    <text evidence="1">Belongs to the peptidase S13 family.</text>
</comment>
<dbReference type="Pfam" id="PF02113">
    <property type="entry name" value="Peptidase_S13"/>
    <property type="match status" value="1"/>
</dbReference>
<name>A0A0A0EF73_9RHOB</name>
<dbReference type="GO" id="GO:0000270">
    <property type="term" value="P:peptidoglycan metabolic process"/>
    <property type="evidence" value="ECO:0007669"/>
    <property type="project" value="TreeGrafter"/>
</dbReference>
<keyword evidence="2" id="KW-0378">Hydrolase</keyword>
<dbReference type="STRING" id="1461694.ATO9_06335"/>
<dbReference type="RefSeq" id="WP_043746814.1">
    <property type="nucleotide sequence ID" value="NZ_AQQX01000002.1"/>
</dbReference>
<evidence type="ECO:0000313" key="5">
    <source>
        <dbReference type="Proteomes" id="UP000030004"/>
    </source>
</evidence>
<dbReference type="GO" id="GO:0004185">
    <property type="term" value="F:serine-type carboxypeptidase activity"/>
    <property type="evidence" value="ECO:0007669"/>
    <property type="project" value="InterPro"/>
</dbReference>
<gene>
    <name evidence="4" type="ORF">ATO9_06335</name>
</gene>
<reference evidence="4 5" key="1">
    <citation type="journal article" date="2015" name="Antonie Van Leeuwenhoek">
        <title>Pseudooceanicola atlanticus gen. nov. sp. nov., isolated from surface seawater of the Atlantic Ocean and reclassification of Oceanicola batsensis, Oceanicola marinus, Oceanicola nitratireducens, Oceanicola nanhaiensis, Oceanicola antarcticus and Oceanicola flagellatus, as Pseudooceanicola batsensis comb. nov., Pseudooceanicola marinus comb. nov., Pseudooceanicola nitratireducens comb. nov., Pseudooceanicola nanhaiensis comb. nov., Pseudooceanicola antarcticus comb. nov., and Pseudooceanicola flagellatus comb. nov.</title>
        <authorList>
            <person name="Lai Q."/>
            <person name="Li G."/>
            <person name="Liu X."/>
            <person name="Du Y."/>
            <person name="Sun F."/>
            <person name="Shao Z."/>
        </authorList>
    </citation>
    <scope>NUCLEOTIDE SEQUENCE [LARGE SCALE GENOMIC DNA]</scope>
    <source>
        <strain evidence="4 5">22II-s11g</strain>
    </source>
</reference>
<dbReference type="GO" id="GO:0006508">
    <property type="term" value="P:proteolysis"/>
    <property type="evidence" value="ECO:0007669"/>
    <property type="project" value="InterPro"/>
</dbReference>
<proteinExistence type="inferred from homology"/>
<feature type="chain" id="PRO_5001962017" evidence="3">
    <location>
        <begin position="27"/>
        <end position="497"/>
    </location>
</feature>
<accession>A0A0A0EF73</accession>
<dbReference type="InterPro" id="IPR000667">
    <property type="entry name" value="Peptidase_S13"/>
</dbReference>
<organism evidence="4 5">
    <name type="scientific">Pseudooceanicola atlanticus</name>
    <dbReference type="NCBI Taxonomy" id="1461694"/>
    <lineage>
        <taxon>Bacteria</taxon>
        <taxon>Pseudomonadati</taxon>
        <taxon>Pseudomonadota</taxon>
        <taxon>Alphaproteobacteria</taxon>
        <taxon>Rhodobacterales</taxon>
        <taxon>Paracoccaceae</taxon>
        <taxon>Pseudooceanicola</taxon>
    </lineage>
</organism>
<dbReference type="InterPro" id="IPR012338">
    <property type="entry name" value="Beta-lactam/transpept-like"/>
</dbReference>
<keyword evidence="3" id="KW-0732">Signal</keyword>
<comment type="caution">
    <text evidence="4">The sequence shown here is derived from an EMBL/GenBank/DDBJ whole genome shotgun (WGS) entry which is preliminary data.</text>
</comment>
<dbReference type="Proteomes" id="UP000030004">
    <property type="component" value="Unassembled WGS sequence"/>
</dbReference>
<dbReference type="eggNOG" id="COG2027">
    <property type="taxonomic scope" value="Bacteria"/>
</dbReference>
<protein>
    <submittedName>
        <fullName evidence="4">D-alanyl-D-alanine carboxypeptidase</fullName>
    </submittedName>
</protein>
<keyword evidence="5" id="KW-1185">Reference proteome</keyword>
<dbReference type="SUPFAM" id="SSF56601">
    <property type="entry name" value="beta-lactamase/transpeptidase-like"/>
    <property type="match status" value="1"/>
</dbReference>
<dbReference type="PANTHER" id="PTHR30023:SF0">
    <property type="entry name" value="PENICILLIN-SENSITIVE CARBOXYPEPTIDASE A"/>
    <property type="match status" value="1"/>
</dbReference>
<dbReference type="PROSITE" id="PS51318">
    <property type="entry name" value="TAT"/>
    <property type="match status" value="1"/>
</dbReference>
<sequence>MTRHFDRRLFLAGLTASVAVPAIVAAQPPATSKRPEARPGSTKPLSVTAEEMIAEAGLSGEAAFHVADLSQTQLLEARNPTLPLPPASVAKALTALYALDVLGAEHRFATQVTATGPIEDGVLKGDLILQGGGDPTLQTNDLAELAAAVKATGLRAVEGHFYVWGGALPYAQVIDVLQPPHVGYNPSVSGLALNFNRVHFEWRRDGGRWGVTMDARSDKYRPEVAMARMRIVDRSGPVYTYADEGGRDDWTVAQGALGNGGSRWLPVRKPELYAGEVFQTLMRSYGIVLETPRVTQVLPQGRVVAERESEPMRYILRDMLLYSTNITAEMVGLAATAGLSGRAATLEASARRMSDWARERLGLTDTDFVDHSGLGDRSRTTVEDLVRALSTPLARAELRPLLKTIDMRNRDYKVMPDHPLDVVAKTGTLNFVSTLAGYAEMPDGRDMAFAILTADIPRRDALSEAERERPAGGRAWARRSRLLQQALLQRWGVIHAG</sequence>
<keyword evidence="4" id="KW-0645">Protease</keyword>
<feature type="signal peptide" evidence="3">
    <location>
        <begin position="1"/>
        <end position="26"/>
    </location>
</feature>
<dbReference type="Gene3D" id="3.40.710.10">
    <property type="entry name" value="DD-peptidase/beta-lactamase superfamily"/>
    <property type="match status" value="1"/>
</dbReference>
<dbReference type="EMBL" id="AQQX01000002">
    <property type="protein sequence ID" value="KGM49631.1"/>
    <property type="molecule type" value="Genomic_DNA"/>
</dbReference>